<keyword evidence="7" id="KW-0547">Nucleotide-binding</keyword>
<reference evidence="12 13" key="1">
    <citation type="submission" date="2018-06" db="EMBL/GenBank/DDBJ databases">
        <authorList>
            <consortium name="Pathogen Informatics"/>
            <person name="Doyle S."/>
        </authorList>
    </citation>
    <scope>NUCLEOTIDE SEQUENCE [LARGE SCALE GENOMIC DNA]</scope>
    <source>
        <strain evidence="12 13">NCTC13336</strain>
    </source>
</reference>
<evidence type="ECO:0000256" key="6">
    <source>
        <dbReference type="PIRSR" id="PIRSR000149-2"/>
    </source>
</evidence>
<dbReference type="OrthoDB" id="9803304at2"/>
<feature type="site" description="Activates thiol group during catalysis" evidence="8">
    <location>
        <position position="182"/>
    </location>
</feature>
<accession>A0A377R0D0</accession>
<evidence type="ECO:0000259" key="11">
    <source>
        <dbReference type="SMART" id="SM00846"/>
    </source>
</evidence>
<dbReference type="InterPro" id="IPR036291">
    <property type="entry name" value="NAD(P)-bd_dom_sf"/>
</dbReference>
<name>A0A377R0D0_9NEIS</name>
<dbReference type="FunFam" id="3.40.50.720:FF:000001">
    <property type="entry name" value="Glyceraldehyde-3-phosphate dehydrogenase"/>
    <property type="match status" value="1"/>
</dbReference>
<dbReference type="InterPro" id="IPR020830">
    <property type="entry name" value="GlycerAld_3-P_DH_AS"/>
</dbReference>
<evidence type="ECO:0000256" key="5">
    <source>
        <dbReference type="PIRSR" id="PIRSR000149-1"/>
    </source>
</evidence>
<evidence type="ECO:0000256" key="7">
    <source>
        <dbReference type="PIRSR" id="PIRSR000149-3"/>
    </source>
</evidence>
<keyword evidence="13" id="KW-1185">Reference proteome</keyword>
<dbReference type="CDD" id="cd05214">
    <property type="entry name" value="GAPDH_I_N"/>
    <property type="match status" value="1"/>
</dbReference>
<comment type="similarity">
    <text evidence="1 9">Belongs to the glyceraldehyde-3-phosphate dehydrogenase family.</text>
</comment>
<feature type="domain" description="Glyceraldehyde 3-phosphate dehydrogenase NAD(P) binding" evidence="11">
    <location>
        <begin position="3"/>
        <end position="155"/>
    </location>
</feature>
<feature type="binding site" evidence="6">
    <location>
        <position position="185"/>
    </location>
    <ligand>
        <name>D-glyceraldehyde 3-phosphate</name>
        <dbReference type="ChEBI" id="CHEBI:59776"/>
    </ligand>
</feature>
<dbReference type="PRINTS" id="PR00078">
    <property type="entry name" value="G3PDHDRGNASE"/>
</dbReference>
<comment type="subunit">
    <text evidence="2">Homotetramer.</text>
</comment>
<dbReference type="InterPro" id="IPR020828">
    <property type="entry name" value="GlycerAld_3-P_DH_NAD(P)-bd"/>
</dbReference>
<dbReference type="FunFam" id="3.30.360.10:FF:000002">
    <property type="entry name" value="Glyceraldehyde-3-phosphate dehydrogenase"/>
    <property type="match status" value="1"/>
</dbReference>
<dbReference type="AlphaFoldDB" id="A0A377R0D0"/>
<protein>
    <recommendedName>
        <fullName evidence="10">Glyceraldehyde-3-phosphate dehydrogenase</fullName>
        <ecNumber evidence="10">1.2.1.-</ecNumber>
    </recommendedName>
</protein>
<dbReference type="Gene3D" id="3.40.50.720">
    <property type="entry name" value="NAD(P)-binding Rossmann-like Domain"/>
    <property type="match status" value="1"/>
</dbReference>
<sequence>MGIKVAINGYGRIGRQALRAIYDYNLRDQLEIVAVNASGGIETNAHLTKFDTVHGRFATEVSHDENHLIIDGRKIPFFSTRNPAELPWRELGVDLVLECTGAFTSKAKAQVHLDSGAKKVLISAPGGDDVDATVVYGVNDEVITPAMTVVSNASCTTNCLAPVAKVLSADIGIVKGAMTTIHALTNDQTVTDVRHKDLRRARSGVENMIPTKTGAAKAVGLVLPELKGKLDGLSIRVPTVNVSLVDLTFEAARATSADEINALMQAAAAEGRLKGVLGYNTLPLVSSDFNHTTVAGTFDGTITKVVDGNMVKVFAWYDNEWGFTCQMLRTALRLFDLPVRTFA</sequence>
<dbReference type="InterPro" id="IPR006424">
    <property type="entry name" value="Glyceraldehyde-3-P_DH_1"/>
</dbReference>
<dbReference type="NCBIfam" id="TIGR01534">
    <property type="entry name" value="GAPDH-I"/>
    <property type="match status" value="1"/>
</dbReference>
<dbReference type="GO" id="GO:0050661">
    <property type="term" value="F:NADP binding"/>
    <property type="evidence" value="ECO:0007669"/>
    <property type="project" value="InterPro"/>
</dbReference>
<evidence type="ECO:0000256" key="8">
    <source>
        <dbReference type="PIRSR" id="PIRSR000149-4"/>
    </source>
</evidence>
<feature type="binding site" evidence="6">
    <location>
        <begin position="213"/>
        <end position="214"/>
    </location>
    <ligand>
        <name>D-glyceraldehyde 3-phosphate</name>
        <dbReference type="ChEBI" id="CHEBI:59776"/>
    </ligand>
</feature>
<evidence type="ECO:0000313" key="13">
    <source>
        <dbReference type="Proteomes" id="UP000254293"/>
    </source>
</evidence>
<dbReference type="Gene3D" id="3.30.360.10">
    <property type="entry name" value="Dihydrodipicolinate Reductase, domain 2"/>
    <property type="match status" value="1"/>
</dbReference>
<evidence type="ECO:0000256" key="10">
    <source>
        <dbReference type="RuleBase" id="RU361160"/>
    </source>
</evidence>
<dbReference type="PANTHER" id="PTHR43148">
    <property type="entry name" value="GLYCERALDEHYDE-3-PHOSPHATE DEHYDROGENASE 2"/>
    <property type="match status" value="1"/>
</dbReference>
<dbReference type="RefSeq" id="WP_115307804.1">
    <property type="nucleotide sequence ID" value="NZ_UGJJ01000001.1"/>
</dbReference>
<gene>
    <name evidence="12" type="primary">gap</name>
    <name evidence="12" type="ORF">NCTC13336_00758</name>
</gene>
<dbReference type="PIRSF" id="PIRSF000149">
    <property type="entry name" value="GAP_DH"/>
    <property type="match status" value="1"/>
</dbReference>
<dbReference type="SUPFAM" id="SSF55347">
    <property type="entry name" value="Glyceraldehyde-3-phosphate dehydrogenase-like, C-terminal domain"/>
    <property type="match status" value="1"/>
</dbReference>
<dbReference type="GO" id="GO:0051287">
    <property type="term" value="F:NAD binding"/>
    <property type="evidence" value="ECO:0007669"/>
    <property type="project" value="InterPro"/>
</dbReference>
<comment type="function">
    <text evidence="4">Could be involved in carbon fixation as a component of the Calvin cycle. Catalyzes the oxidative phosphorylation of glyceraldehyde 3-phosphate (G3P) to 1,3-bisphosphoglycerate (BPG) using the cofactor NAD. The first reaction step involves the formation of a hemiacetal intermediate between G3P and a cysteine residue, and this hemiacetal intermediate is then oxidized to a thioester, with concomitant reduction of NAD to NADH. The reduced NADH is then exchanged with the second NAD, and the thioester is attacked by a nucleophilic inorganic phosphate to produce BPG.</text>
</comment>
<dbReference type="GO" id="GO:0006006">
    <property type="term" value="P:glucose metabolic process"/>
    <property type="evidence" value="ECO:0007669"/>
    <property type="project" value="InterPro"/>
</dbReference>
<dbReference type="EMBL" id="UGJJ01000001">
    <property type="protein sequence ID" value="STR00549.1"/>
    <property type="molecule type" value="Genomic_DNA"/>
</dbReference>
<evidence type="ECO:0000256" key="1">
    <source>
        <dbReference type="ARBA" id="ARBA00007406"/>
    </source>
</evidence>
<evidence type="ECO:0000256" key="9">
    <source>
        <dbReference type="RuleBase" id="RU000397"/>
    </source>
</evidence>
<dbReference type="GO" id="GO:0016620">
    <property type="term" value="F:oxidoreductase activity, acting on the aldehyde or oxo group of donors, NAD or NADP as acceptor"/>
    <property type="evidence" value="ECO:0007669"/>
    <property type="project" value="InterPro"/>
</dbReference>
<dbReference type="Pfam" id="PF00044">
    <property type="entry name" value="Gp_dh_N"/>
    <property type="match status" value="1"/>
</dbReference>
<dbReference type="EC" id="1.2.1.-" evidence="10"/>
<keyword evidence="7" id="KW-0520">NAD</keyword>
<feature type="binding site" evidence="7">
    <location>
        <position position="123"/>
    </location>
    <ligand>
        <name>NAD(+)</name>
        <dbReference type="ChEBI" id="CHEBI:57540"/>
    </ligand>
</feature>
<dbReference type="SMART" id="SM00846">
    <property type="entry name" value="Gp_dh_N"/>
    <property type="match status" value="1"/>
</dbReference>
<dbReference type="PROSITE" id="PS00071">
    <property type="entry name" value="GAPDH"/>
    <property type="match status" value="1"/>
</dbReference>
<dbReference type="SUPFAM" id="SSF51735">
    <property type="entry name" value="NAD(P)-binding Rossmann-fold domains"/>
    <property type="match status" value="1"/>
</dbReference>
<feature type="binding site" evidence="7">
    <location>
        <position position="319"/>
    </location>
    <ligand>
        <name>NAD(+)</name>
        <dbReference type="ChEBI" id="CHEBI:57540"/>
    </ligand>
</feature>
<organism evidence="12 13">
    <name type="scientific">Kingella potus</name>
    <dbReference type="NCBI Taxonomy" id="265175"/>
    <lineage>
        <taxon>Bacteria</taxon>
        <taxon>Pseudomonadati</taxon>
        <taxon>Pseudomonadota</taxon>
        <taxon>Betaproteobacteria</taxon>
        <taxon>Neisseriales</taxon>
        <taxon>Neisseriaceae</taxon>
        <taxon>Kingella</taxon>
    </lineage>
</organism>
<feature type="binding site" evidence="7">
    <location>
        <position position="81"/>
    </location>
    <ligand>
        <name>NAD(+)</name>
        <dbReference type="ChEBI" id="CHEBI:57540"/>
    </ligand>
</feature>
<evidence type="ECO:0000256" key="4">
    <source>
        <dbReference type="ARBA" id="ARBA00053147"/>
    </source>
</evidence>
<proteinExistence type="inferred from homology"/>
<feature type="active site" description="Nucleophile" evidence="5">
    <location>
        <position position="155"/>
    </location>
</feature>
<feature type="binding site" evidence="7">
    <location>
        <begin position="12"/>
        <end position="13"/>
    </location>
    <ligand>
        <name>NAD(+)</name>
        <dbReference type="ChEBI" id="CHEBI:57540"/>
    </ligand>
</feature>
<feature type="binding site" evidence="6">
    <location>
        <position position="236"/>
    </location>
    <ligand>
        <name>D-glyceraldehyde 3-phosphate</name>
        <dbReference type="ChEBI" id="CHEBI:59776"/>
    </ligand>
</feature>
<dbReference type="InterPro" id="IPR020831">
    <property type="entry name" value="GlycerAld/Erythrose_P_DH"/>
</dbReference>
<evidence type="ECO:0000313" key="12">
    <source>
        <dbReference type="EMBL" id="STR00549.1"/>
    </source>
</evidence>
<dbReference type="Pfam" id="PF02800">
    <property type="entry name" value="Gp_dh_C"/>
    <property type="match status" value="1"/>
</dbReference>
<dbReference type="Proteomes" id="UP000254293">
    <property type="component" value="Unassembled WGS sequence"/>
</dbReference>
<dbReference type="InterPro" id="IPR020829">
    <property type="entry name" value="GlycerAld_3-P_DH_cat"/>
</dbReference>
<evidence type="ECO:0000256" key="2">
    <source>
        <dbReference type="ARBA" id="ARBA00011881"/>
    </source>
</evidence>
<keyword evidence="3 10" id="KW-0560">Oxidoreductase</keyword>
<dbReference type="CDD" id="cd18126">
    <property type="entry name" value="GAPDH_I_C"/>
    <property type="match status" value="1"/>
</dbReference>
<feature type="binding site" evidence="6">
    <location>
        <begin position="154"/>
        <end position="156"/>
    </location>
    <ligand>
        <name>D-glyceraldehyde 3-phosphate</name>
        <dbReference type="ChEBI" id="CHEBI:59776"/>
    </ligand>
</feature>
<evidence type="ECO:0000256" key="3">
    <source>
        <dbReference type="ARBA" id="ARBA00023002"/>
    </source>
</evidence>